<name>A0ABS8BNK8_9NEIS</name>
<evidence type="ECO:0000313" key="6">
    <source>
        <dbReference type="Proteomes" id="UP001198034"/>
    </source>
</evidence>
<dbReference type="SUPFAM" id="SSF54060">
    <property type="entry name" value="His-Me finger endonucleases"/>
    <property type="match status" value="1"/>
</dbReference>
<feature type="chain" id="PRO_5047016950" evidence="4">
    <location>
        <begin position="30"/>
        <end position="297"/>
    </location>
</feature>
<keyword evidence="2" id="KW-0540">Nuclease</keyword>
<evidence type="ECO:0000313" key="5">
    <source>
        <dbReference type="EMBL" id="MCB5197312.1"/>
    </source>
</evidence>
<dbReference type="GO" id="GO:0004519">
    <property type="term" value="F:endonuclease activity"/>
    <property type="evidence" value="ECO:0007669"/>
    <property type="project" value="UniProtKB-KW"/>
</dbReference>
<dbReference type="Pfam" id="PF04231">
    <property type="entry name" value="Endonuclease_1"/>
    <property type="match status" value="1"/>
</dbReference>
<dbReference type="PROSITE" id="PS51257">
    <property type="entry name" value="PROKAR_LIPOPROTEIN"/>
    <property type="match status" value="1"/>
</dbReference>
<dbReference type="RefSeq" id="WP_226765013.1">
    <property type="nucleotide sequence ID" value="NZ_JAJAWG010000012.1"/>
</dbReference>
<feature type="signal peptide" evidence="4">
    <location>
        <begin position="1"/>
        <end position="29"/>
    </location>
</feature>
<sequence length="297" mass="33167">MSFLNSRRVMSLALSGVLTLALSGCVTQATEQIKQFFNSAGVQQIGDWAEQGLAALTSPTPPPAGDSPPLNAENVVMATRQNPVGHRDFSQAKKVLPRVFAGMEEDFYCGCQYSGKVIDWASCNYQPRKNAERARRLEWEHVVPAWVIGHQRQCWKNGGRKNCSANDAIYQIAEGDLVNLVPAVGEVNGDRSNYAFSAWTRNPQPMYGSCQTIVDFQAKKVQPREEVRGRAARITLYMHQQYQLNLSKQDRQLMCAWAKTYPVDAWEIKRDQRIVGLQGSGNPLVSNPEVLAQYCPT</sequence>
<dbReference type="EMBL" id="JAJAWG010000012">
    <property type="protein sequence ID" value="MCB5197312.1"/>
    <property type="molecule type" value="Genomic_DNA"/>
</dbReference>
<keyword evidence="4" id="KW-0732">Signal</keyword>
<gene>
    <name evidence="5" type="ORF">LG219_13675</name>
</gene>
<dbReference type="PANTHER" id="PTHR33607:SF2">
    <property type="entry name" value="ENDONUCLEASE-1"/>
    <property type="match status" value="1"/>
</dbReference>
<accession>A0ABS8BNK8</accession>
<dbReference type="PANTHER" id="PTHR33607">
    <property type="entry name" value="ENDONUCLEASE-1"/>
    <property type="match status" value="1"/>
</dbReference>
<dbReference type="InterPro" id="IPR007346">
    <property type="entry name" value="Endonuclease-I"/>
</dbReference>
<reference evidence="5 6" key="1">
    <citation type="submission" date="2021-10" db="EMBL/GenBank/DDBJ databases">
        <authorList>
            <person name="Chen M."/>
        </authorList>
    </citation>
    <scope>NUCLEOTIDE SEQUENCE [LARGE SCALE GENOMIC DNA]</scope>
    <source>
        <strain evidence="5 6">H3-26</strain>
    </source>
</reference>
<protein>
    <submittedName>
        <fullName evidence="5">Endonuclease</fullName>
    </submittedName>
</protein>
<evidence type="ECO:0000256" key="3">
    <source>
        <dbReference type="ARBA" id="ARBA00022801"/>
    </source>
</evidence>
<dbReference type="Proteomes" id="UP001198034">
    <property type="component" value="Unassembled WGS sequence"/>
</dbReference>
<keyword evidence="6" id="KW-1185">Reference proteome</keyword>
<evidence type="ECO:0000256" key="2">
    <source>
        <dbReference type="ARBA" id="ARBA00022722"/>
    </source>
</evidence>
<comment type="caution">
    <text evidence="5">The sequence shown here is derived from an EMBL/GenBank/DDBJ whole genome shotgun (WGS) entry which is preliminary data.</text>
</comment>
<keyword evidence="3" id="KW-0378">Hydrolase</keyword>
<comment type="similarity">
    <text evidence="1">Belongs to the EndA/NucM nuclease family.</text>
</comment>
<keyword evidence="5" id="KW-0255">Endonuclease</keyword>
<evidence type="ECO:0000256" key="4">
    <source>
        <dbReference type="SAM" id="SignalP"/>
    </source>
</evidence>
<organism evidence="5 6">
    <name type="scientific">Deefgea salmonis</name>
    <dbReference type="NCBI Taxonomy" id="2875502"/>
    <lineage>
        <taxon>Bacteria</taxon>
        <taxon>Pseudomonadati</taxon>
        <taxon>Pseudomonadota</taxon>
        <taxon>Betaproteobacteria</taxon>
        <taxon>Neisseriales</taxon>
        <taxon>Chitinibacteraceae</taxon>
        <taxon>Deefgea</taxon>
    </lineage>
</organism>
<evidence type="ECO:0000256" key="1">
    <source>
        <dbReference type="ARBA" id="ARBA00006429"/>
    </source>
</evidence>
<dbReference type="InterPro" id="IPR044925">
    <property type="entry name" value="His-Me_finger_sf"/>
</dbReference>
<proteinExistence type="inferred from homology"/>